<accession>A0A6J6YRU0</accession>
<reference evidence="3" key="1">
    <citation type="submission" date="2020-05" db="EMBL/GenBank/DDBJ databases">
        <authorList>
            <person name="Chiriac C."/>
            <person name="Salcher M."/>
            <person name="Ghai R."/>
            <person name="Kavagutti S V."/>
        </authorList>
    </citation>
    <scope>NUCLEOTIDE SEQUENCE</scope>
</reference>
<sequence length="259" mass="26820">MSTVLLSSLPNSLSGPLSEMTLSEMTLARERLLPVHQALAPLFGLSSADPAPLALTRGHTVACVGSAAMSCALAVLVAPTQAGSWAGVVGLPSCGVQAAADLGVALERTVFVADPTGGSPASGQQADAAAVLSALVDGVDVLLLAQHVVNSLSTSLLRRLQTRVQSRGGVLVVVGEAKSLTSSLSADVRLTATTQQWQGVGLGYGHLQRRQVLLQLDGRRRARTTEQQVWLPDHRGQLSSVETTTADKTGVVIPLRRVG</sequence>
<evidence type="ECO:0000313" key="4">
    <source>
        <dbReference type="EMBL" id="CAB4893196.1"/>
    </source>
</evidence>
<evidence type="ECO:0000313" key="5">
    <source>
        <dbReference type="EMBL" id="CAB5033142.1"/>
    </source>
</evidence>
<gene>
    <name evidence="1" type="ORF">UFOPK2658_00727</name>
    <name evidence="2" type="ORF">UFOPK2880_01653</name>
    <name evidence="3" type="ORF">UFOPK3004_01051</name>
    <name evidence="4" type="ORF">UFOPK3494_00514</name>
    <name evidence="5" type="ORF">UFOPK4134_01217</name>
</gene>
<evidence type="ECO:0000313" key="2">
    <source>
        <dbReference type="EMBL" id="CAB4784414.1"/>
    </source>
</evidence>
<evidence type="ECO:0000313" key="3">
    <source>
        <dbReference type="EMBL" id="CAB4807987.1"/>
    </source>
</evidence>
<protein>
    <submittedName>
        <fullName evidence="3">Unannotated protein</fullName>
    </submittedName>
</protein>
<dbReference type="EMBL" id="CAEZZP010000141">
    <property type="protein sequence ID" value="CAB4784414.1"/>
    <property type="molecule type" value="Genomic_DNA"/>
</dbReference>
<dbReference type="EMBL" id="CAFAAL010000091">
    <property type="protein sequence ID" value="CAB4807987.1"/>
    <property type="molecule type" value="Genomic_DNA"/>
</dbReference>
<dbReference type="AlphaFoldDB" id="A0A6J6YRU0"/>
<name>A0A6J6YRU0_9ZZZZ</name>
<dbReference type="EMBL" id="CAFBPS010000098">
    <property type="protein sequence ID" value="CAB5033142.1"/>
    <property type="molecule type" value="Genomic_DNA"/>
</dbReference>
<dbReference type="EMBL" id="CAEZYH010000022">
    <property type="protein sequence ID" value="CAB4716519.1"/>
    <property type="molecule type" value="Genomic_DNA"/>
</dbReference>
<evidence type="ECO:0000313" key="1">
    <source>
        <dbReference type="EMBL" id="CAB4716519.1"/>
    </source>
</evidence>
<proteinExistence type="predicted"/>
<dbReference type="EMBL" id="CAFBMF010000021">
    <property type="protein sequence ID" value="CAB4893196.1"/>
    <property type="molecule type" value="Genomic_DNA"/>
</dbReference>
<organism evidence="3">
    <name type="scientific">freshwater metagenome</name>
    <dbReference type="NCBI Taxonomy" id="449393"/>
    <lineage>
        <taxon>unclassified sequences</taxon>
        <taxon>metagenomes</taxon>
        <taxon>ecological metagenomes</taxon>
    </lineage>
</organism>